<dbReference type="InterPro" id="IPR038718">
    <property type="entry name" value="SNF2-like_sf"/>
</dbReference>
<dbReference type="InterPro" id="IPR014001">
    <property type="entry name" value="Helicase_ATP-bd"/>
</dbReference>
<dbReference type="CDD" id="cd18793">
    <property type="entry name" value="SF2_C_SNF"/>
    <property type="match status" value="1"/>
</dbReference>
<dbReference type="EMBL" id="JAENIL010000032">
    <property type="protein sequence ID" value="MBK1878567.1"/>
    <property type="molecule type" value="Genomic_DNA"/>
</dbReference>
<keyword evidence="1" id="KW-0378">Hydrolase</keyword>
<keyword evidence="5" id="KW-0547">Nucleotide-binding</keyword>
<dbReference type="Proteomes" id="UP000617628">
    <property type="component" value="Unassembled WGS sequence"/>
</dbReference>
<protein>
    <submittedName>
        <fullName evidence="5">DEAD/DEAH box helicase family protein</fullName>
    </submittedName>
</protein>
<dbReference type="AlphaFoldDB" id="A0A934RXF9"/>
<dbReference type="InterPro" id="IPR001650">
    <property type="entry name" value="Helicase_C-like"/>
</dbReference>
<dbReference type="Gene3D" id="3.40.50.300">
    <property type="entry name" value="P-loop containing nucleotide triphosphate hydrolases"/>
    <property type="match status" value="1"/>
</dbReference>
<feature type="compositionally biased region" description="Basic and acidic residues" evidence="2">
    <location>
        <begin position="137"/>
        <end position="150"/>
    </location>
</feature>
<dbReference type="GO" id="GO:0004386">
    <property type="term" value="F:helicase activity"/>
    <property type="evidence" value="ECO:0007669"/>
    <property type="project" value="UniProtKB-KW"/>
</dbReference>
<proteinExistence type="predicted"/>
<dbReference type="PANTHER" id="PTHR10799">
    <property type="entry name" value="SNF2/RAD54 HELICASE FAMILY"/>
    <property type="match status" value="1"/>
</dbReference>
<sequence length="817" mass="92068">MRLRIILPPNLESSAPRDAIPTKIEIKLTNGSNIQPDKLGPQQLGELNEAGRVAAFSLFQWCGGQLSPFLQLDREKLSTLVSTLQGEDDFYWANKPHNPIPWNGSELIGVTEHLKSPSPQPDVGSDLASRSPAPKSTRKEREPTTFDGKPLEVDGSSHYLAISLPSREHPFYEEIRELLQTHRFKLEPGNRKWWLRNRHLALNFLGEYWGDLEEKYQAEFTSNFKQRVGSLPEAKIKTEIVEERNGYNLTVSINAGQASQHEISQSLNTGKHYIENGDKVFLIKRSNLDKLNTVQKQLTGDFNAPLLHNGSYKIPYSRSLEVEEPLSELNPNFKPPSTWRSRSEALKHLDRLAVPRLSKSLDSTLRPYQKTGVAWLHHLFTHQLGGILADEMGLGKTLQALALLSSIVNNTKRSPSLIVCPASLVENWRREAAKFTPELKVFCNHGSTRLKAPADAYAYDLIITSYGTLIRDKKLLAELNFTCVIADEAQHIKNRRTQNAKALTALQTNGRILLTGTPIENSIQDLMSLLDFIMPGGWKPIPSGARGDERRWHERRILDQAAPYILRRTKDKVATELPDKIEQVLFMEMTGEQKKVYDTARKHAEAEISQLEKSGASEGALRMKTLTQLLRLRQTCCDPRLLDESLEAKASSKLNSFNELLEESIDGGHRILVFSQFVSLLSILKEELESQEIPFCYIDGSTRNRMAEVDRFNESDDIPIFLISLKAGGTGLNLTAADTVVHFDPWWNPAAEAQATDRAHRIGQTKVVTSYKLIVSDSVEEKVLELQTKKRKLLQDVFEASEAANAKITLQDLKELI</sequence>
<dbReference type="InterPro" id="IPR027417">
    <property type="entry name" value="P-loop_NTPase"/>
</dbReference>
<evidence type="ECO:0000313" key="5">
    <source>
        <dbReference type="EMBL" id="MBK1878567.1"/>
    </source>
</evidence>
<evidence type="ECO:0000313" key="6">
    <source>
        <dbReference type="Proteomes" id="UP000617628"/>
    </source>
</evidence>
<keyword evidence="5" id="KW-0067">ATP-binding</keyword>
<name>A0A934RXF9_9BACT</name>
<organism evidence="5 6">
    <name type="scientific">Pelagicoccus mobilis</name>
    <dbReference type="NCBI Taxonomy" id="415221"/>
    <lineage>
        <taxon>Bacteria</taxon>
        <taxon>Pseudomonadati</taxon>
        <taxon>Verrucomicrobiota</taxon>
        <taxon>Opitutia</taxon>
        <taxon>Puniceicoccales</taxon>
        <taxon>Pelagicoccaceae</taxon>
        <taxon>Pelagicoccus</taxon>
    </lineage>
</organism>
<dbReference type="GO" id="GO:0016787">
    <property type="term" value="F:hydrolase activity"/>
    <property type="evidence" value="ECO:0007669"/>
    <property type="project" value="UniProtKB-KW"/>
</dbReference>
<gene>
    <name evidence="5" type="ORF">JIN87_16925</name>
</gene>
<evidence type="ECO:0000256" key="2">
    <source>
        <dbReference type="SAM" id="MobiDB-lite"/>
    </source>
</evidence>
<dbReference type="InterPro" id="IPR049730">
    <property type="entry name" value="SNF2/RAD54-like_C"/>
</dbReference>
<dbReference type="GO" id="GO:0005524">
    <property type="term" value="F:ATP binding"/>
    <property type="evidence" value="ECO:0007669"/>
    <property type="project" value="InterPro"/>
</dbReference>
<comment type="caution">
    <text evidence="5">The sequence shown here is derived from an EMBL/GenBank/DDBJ whole genome shotgun (WGS) entry which is preliminary data.</text>
</comment>
<feature type="domain" description="Helicase C-terminal" evidence="4">
    <location>
        <begin position="653"/>
        <end position="814"/>
    </location>
</feature>
<dbReference type="SUPFAM" id="SSF52540">
    <property type="entry name" value="P-loop containing nucleoside triphosphate hydrolases"/>
    <property type="match status" value="2"/>
</dbReference>
<dbReference type="Gene3D" id="3.40.50.10810">
    <property type="entry name" value="Tandem AAA-ATPase domain"/>
    <property type="match status" value="1"/>
</dbReference>
<dbReference type="RefSeq" id="WP_200356779.1">
    <property type="nucleotide sequence ID" value="NZ_JAENIL010000032.1"/>
</dbReference>
<dbReference type="Pfam" id="PF00176">
    <property type="entry name" value="SNF2-rel_dom"/>
    <property type="match status" value="1"/>
</dbReference>
<keyword evidence="5" id="KW-0347">Helicase</keyword>
<dbReference type="PROSITE" id="PS51194">
    <property type="entry name" value="HELICASE_CTER"/>
    <property type="match status" value="1"/>
</dbReference>
<reference evidence="5" key="1">
    <citation type="submission" date="2021-01" db="EMBL/GenBank/DDBJ databases">
        <title>Modified the classification status of verrucomicrobia.</title>
        <authorList>
            <person name="Feng X."/>
        </authorList>
    </citation>
    <scope>NUCLEOTIDE SEQUENCE</scope>
    <source>
        <strain evidence="5">KCTC 13126</strain>
    </source>
</reference>
<dbReference type="SMART" id="SM00490">
    <property type="entry name" value="HELICc"/>
    <property type="match status" value="1"/>
</dbReference>
<dbReference type="Pfam" id="PF00271">
    <property type="entry name" value="Helicase_C"/>
    <property type="match status" value="1"/>
</dbReference>
<feature type="domain" description="Helicase ATP-binding" evidence="3">
    <location>
        <begin position="377"/>
        <end position="536"/>
    </location>
</feature>
<keyword evidence="6" id="KW-1185">Reference proteome</keyword>
<dbReference type="PROSITE" id="PS51192">
    <property type="entry name" value="HELICASE_ATP_BIND_1"/>
    <property type="match status" value="1"/>
</dbReference>
<evidence type="ECO:0000259" key="3">
    <source>
        <dbReference type="PROSITE" id="PS51192"/>
    </source>
</evidence>
<evidence type="ECO:0000256" key="1">
    <source>
        <dbReference type="ARBA" id="ARBA00022801"/>
    </source>
</evidence>
<accession>A0A934RXF9</accession>
<evidence type="ECO:0000259" key="4">
    <source>
        <dbReference type="PROSITE" id="PS51194"/>
    </source>
</evidence>
<dbReference type="InterPro" id="IPR000330">
    <property type="entry name" value="SNF2_N"/>
</dbReference>
<dbReference type="SMART" id="SM00487">
    <property type="entry name" value="DEXDc"/>
    <property type="match status" value="1"/>
</dbReference>
<feature type="region of interest" description="Disordered" evidence="2">
    <location>
        <begin position="112"/>
        <end position="150"/>
    </location>
</feature>